<dbReference type="EMBL" id="LYXU01000002">
    <property type="protein sequence ID" value="OBS25406.1"/>
    <property type="molecule type" value="Genomic_DNA"/>
</dbReference>
<evidence type="ECO:0000313" key="2">
    <source>
        <dbReference type="Proteomes" id="UP000091967"/>
    </source>
</evidence>
<evidence type="ECO:0000313" key="1">
    <source>
        <dbReference type="EMBL" id="OBS25406.1"/>
    </source>
</evidence>
<name>A0A1B8AYG0_FUSPO</name>
<dbReference type="Pfam" id="PF14087">
    <property type="entry name" value="DUF4267"/>
    <property type="match status" value="1"/>
</dbReference>
<comment type="caution">
    <text evidence="1">The sequence shown here is derived from an EMBL/GenBank/DDBJ whole genome shotgun (WGS) entry which is preliminary data.</text>
</comment>
<dbReference type="OMA" id="MYIKGIR"/>
<dbReference type="AlphaFoldDB" id="A0A1B8AYG0"/>
<dbReference type="Proteomes" id="UP000091967">
    <property type="component" value="Unassembled WGS sequence"/>
</dbReference>
<keyword evidence="2" id="KW-1185">Reference proteome</keyword>
<sequence>MTTFSSISSPYVLGAACVGRGVMAVFSPRAEYGHVGLLLEPGKKSSRTGSVSPLMYFKGIREMSYGMTLMALQWQGNDSAVTTFSAILSIVRIGDGLVVWMNGGEELKYKAVGHWITGLWFAGWVIWRSRS</sequence>
<dbReference type="STRING" id="36050.A0A1B8AYG0"/>
<accession>A0A1B8AYG0</accession>
<protein>
    <submittedName>
        <fullName evidence="1">Uncharacterized protein</fullName>
    </submittedName>
</protein>
<dbReference type="OrthoDB" id="5070419at2759"/>
<proteinExistence type="predicted"/>
<dbReference type="InterPro" id="IPR025363">
    <property type="entry name" value="DUF4267"/>
</dbReference>
<organism evidence="1 2">
    <name type="scientific">Fusarium poae</name>
    <dbReference type="NCBI Taxonomy" id="36050"/>
    <lineage>
        <taxon>Eukaryota</taxon>
        <taxon>Fungi</taxon>
        <taxon>Dikarya</taxon>
        <taxon>Ascomycota</taxon>
        <taxon>Pezizomycotina</taxon>
        <taxon>Sordariomycetes</taxon>
        <taxon>Hypocreomycetidae</taxon>
        <taxon>Hypocreales</taxon>
        <taxon>Nectriaceae</taxon>
        <taxon>Fusarium</taxon>
    </lineage>
</organism>
<gene>
    <name evidence="1" type="ORF">FPOA_05939</name>
</gene>
<reference evidence="1 2" key="1">
    <citation type="submission" date="2016-06" db="EMBL/GenBank/DDBJ databases">
        <title>Living apart together: crosstalk between the core and supernumerary genomes in a fungal plant pathogen.</title>
        <authorList>
            <person name="Vanheule A."/>
            <person name="Audenaert K."/>
            <person name="Warris S."/>
            <person name="Van De Geest H."/>
            <person name="Schijlen E."/>
            <person name="Hofte M."/>
            <person name="De Saeger S."/>
            <person name="Haesaert G."/>
            <person name="Waalwijk C."/>
            <person name="Van Der Lee T."/>
        </authorList>
    </citation>
    <scope>NUCLEOTIDE SEQUENCE [LARGE SCALE GENOMIC DNA]</scope>
    <source>
        <strain evidence="1 2">2516</strain>
    </source>
</reference>